<accession>A0A7M7NSL3</accession>
<dbReference type="EnsemblMetazoa" id="XM_030985227">
    <property type="protein sequence ID" value="XP_030841087"/>
    <property type="gene ID" value="LOC115923847"/>
</dbReference>
<protein>
    <recommendedName>
        <fullName evidence="3">Endonuclease-reverse transcriptase</fullName>
    </recommendedName>
</protein>
<evidence type="ECO:0008006" key="3">
    <source>
        <dbReference type="Google" id="ProtNLM"/>
    </source>
</evidence>
<dbReference type="InParanoid" id="A0A7M7NSL3"/>
<proteinExistence type="predicted"/>
<evidence type="ECO:0000313" key="1">
    <source>
        <dbReference type="EnsemblMetazoa" id="XP_030841087"/>
    </source>
</evidence>
<organism evidence="1 2">
    <name type="scientific">Strongylocentrotus purpuratus</name>
    <name type="common">Purple sea urchin</name>
    <dbReference type="NCBI Taxonomy" id="7668"/>
    <lineage>
        <taxon>Eukaryota</taxon>
        <taxon>Metazoa</taxon>
        <taxon>Echinodermata</taxon>
        <taxon>Eleutherozoa</taxon>
        <taxon>Echinozoa</taxon>
        <taxon>Echinoidea</taxon>
        <taxon>Euechinoidea</taxon>
        <taxon>Echinacea</taxon>
        <taxon>Camarodonta</taxon>
        <taxon>Echinidea</taxon>
        <taxon>Strongylocentrotidae</taxon>
        <taxon>Strongylocentrotus</taxon>
    </lineage>
</organism>
<dbReference type="AlphaFoldDB" id="A0A7M7NSL3"/>
<evidence type="ECO:0000313" key="2">
    <source>
        <dbReference type="Proteomes" id="UP000007110"/>
    </source>
</evidence>
<dbReference type="PANTHER" id="PTHR47027:SF28">
    <property type="entry name" value="ENDONUCLEASE-REVERSE TRANSCRIPTASE"/>
    <property type="match status" value="1"/>
</dbReference>
<dbReference type="Proteomes" id="UP000007110">
    <property type="component" value="Unassembled WGS sequence"/>
</dbReference>
<dbReference type="PANTHER" id="PTHR47027">
    <property type="entry name" value="REVERSE TRANSCRIPTASE DOMAIN-CONTAINING PROTEIN"/>
    <property type="match status" value="1"/>
</dbReference>
<name>A0A7M7NSL3_STRPU</name>
<reference evidence="2" key="1">
    <citation type="submission" date="2015-02" db="EMBL/GenBank/DDBJ databases">
        <title>Genome sequencing for Strongylocentrotus purpuratus.</title>
        <authorList>
            <person name="Murali S."/>
            <person name="Liu Y."/>
            <person name="Vee V."/>
            <person name="English A."/>
            <person name="Wang M."/>
            <person name="Skinner E."/>
            <person name="Han Y."/>
            <person name="Muzny D.M."/>
            <person name="Worley K.C."/>
            <person name="Gibbs R.A."/>
        </authorList>
    </citation>
    <scope>NUCLEOTIDE SEQUENCE</scope>
</reference>
<dbReference type="OrthoDB" id="425681at2759"/>
<reference evidence="1" key="2">
    <citation type="submission" date="2021-01" db="UniProtKB">
        <authorList>
            <consortium name="EnsemblMetazoa"/>
        </authorList>
    </citation>
    <scope>IDENTIFICATION</scope>
</reference>
<dbReference type="KEGG" id="spu:115923847"/>
<dbReference type="RefSeq" id="XP_030841087.1">
    <property type="nucleotide sequence ID" value="XM_030985227.1"/>
</dbReference>
<sequence>MYGSETWTMKKEDENRLLTFEMICLRKILGVTRLDKIRNTTIRKTLELDETILDKIAKKRLRFFGHVNRMRPSRYPKILLTSNIYGDRPRGRPAKKWLDYVKADCANRCLGSLTEATRTSQDRKIWLEVMKQKPSHISQMVRKA</sequence>
<dbReference type="GeneID" id="115923847"/>
<keyword evidence="2" id="KW-1185">Reference proteome</keyword>
<dbReference type="OMA" id="LTFEMIC"/>